<dbReference type="GO" id="GO:0005615">
    <property type="term" value="C:extracellular space"/>
    <property type="evidence" value="ECO:0007669"/>
    <property type="project" value="TreeGrafter"/>
</dbReference>
<evidence type="ECO:0000256" key="2">
    <source>
        <dbReference type="ARBA" id="ARBA00022525"/>
    </source>
</evidence>
<dbReference type="FunFam" id="4.10.410.10:FF:000020">
    <property type="entry name" value="Collagen, type VI, alpha 3"/>
    <property type="match status" value="1"/>
</dbReference>
<keyword evidence="6" id="KW-0732">Signal</keyword>
<dbReference type="InterPro" id="IPR002223">
    <property type="entry name" value="Kunitz_BPTI"/>
</dbReference>
<name>A0A8J2RAS6_9CRUS</name>
<feature type="domain" description="BPTI/Kunitz inhibitor" evidence="7">
    <location>
        <begin position="105"/>
        <end position="155"/>
    </location>
</feature>
<dbReference type="PANTHER" id="PTHR10083">
    <property type="entry name" value="KUNITZ-TYPE PROTEASE INHIBITOR-RELATED"/>
    <property type="match status" value="1"/>
</dbReference>
<comment type="caution">
    <text evidence="8">The sequence shown here is derived from an EMBL/GenBank/DDBJ whole genome shotgun (WGS) entry which is preliminary data.</text>
</comment>
<evidence type="ECO:0000256" key="5">
    <source>
        <dbReference type="ARBA" id="ARBA00023157"/>
    </source>
</evidence>
<organism evidence="8 9">
    <name type="scientific">Daphnia galeata</name>
    <dbReference type="NCBI Taxonomy" id="27404"/>
    <lineage>
        <taxon>Eukaryota</taxon>
        <taxon>Metazoa</taxon>
        <taxon>Ecdysozoa</taxon>
        <taxon>Arthropoda</taxon>
        <taxon>Crustacea</taxon>
        <taxon>Branchiopoda</taxon>
        <taxon>Diplostraca</taxon>
        <taxon>Cladocera</taxon>
        <taxon>Anomopoda</taxon>
        <taxon>Daphniidae</taxon>
        <taxon>Daphnia</taxon>
    </lineage>
</organism>
<dbReference type="FunFam" id="4.10.410.10:FF:000006">
    <property type="entry name" value="Serine peptidase inhibitor, Kunitz type 1"/>
    <property type="match status" value="1"/>
</dbReference>
<dbReference type="PROSITE" id="PS00280">
    <property type="entry name" value="BPTI_KUNITZ_1"/>
    <property type="match status" value="2"/>
</dbReference>
<dbReference type="Gene3D" id="4.10.410.10">
    <property type="entry name" value="Pancreatic trypsin inhibitor Kunitz domain"/>
    <property type="match status" value="4"/>
</dbReference>
<feature type="domain" description="BPTI/Kunitz inhibitor" evidence="7">
    <location>
        <begin position="263"/>
        <end position="313"/>
    </location>
</feature>
<dbReference type="OrthoDB" id="4473401at2759"/>
<sequence length="348" mass="38231">MLGKIVFLLCVTSVTFAIPYPTNKGGNKDDVNACSLPPVNPGSKACRGFFPRWTYDIKTETCITYLYGGCGGTENLFQTELACLAKCNKPGLQKLIGKSDLSSPCMQPKAEGLCRAVIPSFYFDVQTGICTLFDYSGCHGNQNRFATEEECEQECYGFPNFGQSSEVPLVTADSAASSLPANAEVDVNCLLRVINPGPKRCKINTQGRWTYNAKTKSCEIFEYIPCSSNDPPNLFLNEYACLARCDQQGLQKLIRESDPTSPCMQPQATGNCRASFQRFHFDKQTGKCISFIYTGCGGNDNHFNSEEECYLKCNNVLQKSDSITVDAAPFPASGIIIGIKIFFSQARI</sequence>
<dbReference type="AlphaFoldDB" id="A0A8J2RAS6"/>
<dbReference type="PRINTS" id="PR00759">
    <property type="entry name" value="BASICPTASE"/>
</dbReference>
<dbReference type="InterPro" id="IPR020901">
    <property type="entry name" value="Prtase_inh_Kunz-CS"/>
</dbReference>
<dbReference type="PROSITE" id="PS50279">
    <property type="entry name" value="BPTI_KUNITZ_2"/>
    <property type="match status" value="4"/>
</dbReference>
<feature type="domain" description="BPTI/Kunitz inhibitor" evidence="7">
    <location>
        <begin position="189"/>
        <end position="245"/>
    </location>
</feature>
<keyword evidence="3" id="KW-0646">Protease inhibitor</keyword>
<dbReference type="InterPro" id="IPR050098">
    <property type="entry name" value="TFPI/VKTCI-like"/>
</dbReference>
<dbReference type="FunFam" id="4.10.410.10:FF:000056">
    <property type="entry name" value="Uncharacterized protein"/>
    <property type="match status" value="1"/>
</dbReference>
<dbReference type="CDD" id="cd00109">
    <property type="entry name" value="Kunitz-type"/>
    <property type="match status" value="3"/>
</dbReference>
<dbReference type="SMART" id="SM00131">
    <property type="entry name" value="KU"/>
    <property type="match status" value="4"/>
</dbReference>
<keyword evidence="4" id="KW-0722">Serine protease inhibitor</keyword>
<dbReference type="Proteomes" id="UP000789390">
    <property type="component" value="Unassembled WGS sequence"/>
</dbReference>
<proteinExistence type="predicted"/>
<keyword evidence="2" id="KW-0964">Secreted</keyword>
<dbReference type="InterPro" id="IPR036880">
    <property type="entry name" value="Kunitz_BPTI_sf"/>
</dbReference>
<dbReference type="Pfam" id="PF00014">
    <property type="entry name" value="Kunitz_BPTI"/>
    <property type="match status" value="4"/>
</dbReference>
<dbReference type="SUPFAM" id="SSF57362">
    <property type="entry name" value="BPTI-like"/>
    <property type="match status" value="4"/>
</dbReference>
<evidence type="ECO:0000256" key="4">
    <source>
        <dbReference type="ARBA" id="ARBA00022900"/>
    </source>
</evidence>
<dbReference type="EMBL" id="CAKKLH010000012">
    <property type="protein sequence ID" value="CAH0098934.1"/>
    <property type="molecule type" value="Genomic_DNA"/>
</dbReference>
<evidence type="ECO:0000256" key="6">
    <source>
        <dbReference type="SAM" id="SignalP"/>
    </source>
</evidence>
<feature type="chain" id="PRO_5035153219" description="BPTI/Kunitz inhibitor domain-containing protein" evidence="6">
    <location>
        <begin position="18"/>
        <end position="348"/>
    </location>
</feature>
<evidence type="ECO:0000256" key="1">
    <source>
        <dbReference type="ARBA" id="ARBA00004613"/>
    </source>
</evidence>
<evidence type="ECO:0000313" key="9">
    <source>
        <dbReference type="Proteomes" id="UP000789390"/>
    </source>
</evidence>
<comment type="subcellular location">
    <subcellularLocation>
        <location evidence="1">Secreted</location>
    </subcellularLocation>
</comment>
<dbReference type="GO" id="GO:0004867">
    <property type="term" value="F:serine-type endopeptidase inhibitor activity"/>
    <property type="evidence" value="ECO:0007669"/>
    <property type="project" value="UniProtKB-KW"/>
</dbReference>
<evidence type="ECO:0000313" key="8">
    <source>
        <dbReference type="EMBL" id="CAH0098934.1"/>
    </source>
</evidence>
<accession>A0A8J2RAS6</accession>
<keyword evidence="9" id="KW-1185">Reference proteome</keyword>
<feature type="domain" description="BPTI/Kunitz inhibitor" evidence="7">
    <location>
        <begin position="34"/>
        <end position="87"/>
    </location>
</feature>
<feature type="signal peptide" evidence="6">
    <location>
        <begin position="1"/>
        <end position="17"/>
    </location>
</feature>
<gene>
    <name evidence="8" type="ORF">DGAL_LOCUS1042</name>
</gene>
<reference evidence="8" key="1">
    <citation type="submission" date="2021-11" db="EMBL/GenBank/DDBJ databases">
        <authorList>
            <person name="Schell T."/>
        </authorList>
    </citation>
    <scope>NUCLEOTIDE SEQUENCE</scope>
    <source>
        <strain evidence="8">M5</strain>
    </source>
</reference>
<keyword evidence="5" id="KW-1015">Disulfide bond</keyword>
<protein>
    <recommendedName>
        <fullName evidence="7">BPTI/Kunitz inhibitor domain-containing protein</fullName>
    </recommendedName>
</protein>
<evidence type="ECO:0000259" key="7">
    <source>
        <dbReference type="PROSITE" id="PS50279"/>
    </source>
</evidence>
<evidence type="ECO:0000256" key="3">
    <source>
        <dbReference type="ARBA" id="ARBA00022690"/>
    </source>
</evidence>
<dbReference type="PANTHER" id="PTHR10083:SF381">
    <property type="entry name" value="BPTI_KUNITZ INHIBITOR DOMAIN-CONTAINING PROTEIN"/>
    <property type="match status" value="1"/>
</dbReference>